<protein>
    <recommendedName>
        <fullName evidence="3">Nucleotidyltransferase domain-containing protein</fullName>
    </recommendedName>
</protein>
<gene>
    <name evidence="1" type="ORF">C0186_05250</name>
</gene>
<name>A0A2J6WIJ1_9BACT</name>
<dbReference type="AlphaFoldDB" id="A0A2J6WIJ1"/>
<dbReference type="Proteomes" id="UP000242288">
    <property type="component" value="Unassembled WGS sequence"/>
</dbReference>
<evidence type="ECO:0008006" key="3">
    <source>
        <dbReference type="Google" id="ProtNLM"/>
    </source>
</evidence>
<dbReference type="InterPro" id="IPR043519">
    <property type="entry name" value="NT_sf"/>
</dbReference>
<evidence type="ECO:0000313" key="1">
    <source>
        <dbReference type="EMBL" id="PMP70208.1"/>
    </source>
</evidence>
<dbReference type="EMBL" id="PNIO01000045">
    <property type="protein sequence ID" value="PMP70208.1"/>
    <property type="molecule type" value="Genomic_DNA"/>
</dbReference>
<organism evidence="1 2">
    <name type="scientific">Thermodesulfovibrio aggregans</name>
    <dbReference type="NCBI Taxonomy" id="86166"/>
    <lineage>
        <taxon>Bacteria</taxon>
        <taxon>Pseudomonadati</taxon>
        <taxon>Nitrospirota</taxon>
        <taxon>Thermodesulfovibrionia</taxon>
        <taxon>Thermodesulfovibrionales</taxon>
        <taxon>Thermodesulfovibrionaceae</taxon>
        <taxon>Thermodesulfovibrio</taxon>
    </lineage>
</organism>
<accession>A0A2J6WIJ1</accession>
<comment type="caution">
    <text evidence="1">The sequence shown here is derived from an EMBL/GenBank/DDBJ whole genome shotgun (WGS) entry which is preliminary data.</text>
</comment>
<sequence length="110" mass="12941">MFKYEKDSLKRITEKLKNIFSHRLKAVVAFGSRIRGDFNSELADYRINVKSGLVENKYVEYFKILLSRTTDVDYGDFEVIDKERAEDSLNKAYEFLIMAESLLEKLMPDE</sequence>
<proteinExistence type="predicted"/>
<reference evidence="1 2" key="1">
    <citation type="submission" date="2018-01" db="EMBL/GenBank/DDBJ databases">
        <title>Metagenomic assembled genomes from two thermal pools in the Uzon Caldera, Kamchatka, Russia.</title>
        <authorList>
            <person name="Wilkins L."/>
            <person name="Ettinger C."/>
        </authorList>
    </citation>
    <scope>NUCLEOTIDE SEQUENCE [LARGE SCALE GENOMIC DNA]</scope>
    <source>
        <strain evidence="1">ZAV-04</strain>
    </source>
</reference>
<evidence type="ECO:0000313" key="2">
    <source>
        <dbReference type="Proteomes" id="UP000242288"/>
    </source>
</evidence>
<dbReference type="Gene3D" id="1.20.120.330">
    <property type="entry name" value="Nucleotidyltransferases domain 2"/>
    <property type="match status" value="1"/>
</dbReference>
<dbReference type="SUPFAM" id="SSF81301">
    <property type="entry name" value="Nucleotidyltransferase"/>
    <property type="match status" value="1"/>
</dbReference>